<evidence type="ECO:0000313" key="2">
    <source>
        <dbReference type="EMBL" id="SMP18195.1"/>
    </source>
</evidence>
<dbReference type="AlphaFoldDB" id="A0AA45WNG1"/>
<dbReference type="Proteomes" id="UP001157947">
    <property type="component" value="Unassembled WGS sequence"/>
</dbReference>
<protein>
    <submittedName>
        <fullName evidence="2">Oxidoreductase family, NAD-binding Rossmann fold</fullName>
    </submittedName>
</protein>
<evidence type="ECO:0000259" key="1">
    <source>
        <dbReference type="Pfam" id="PF01408"/>
    </source>
</evidence>
<organism evidence="2 3">
    <name type="scientific">Venenivibrio stagnispumantis</name>
    <dbReference type="NCBI Taxonomy" id="407998"/>
    <lineage>
        <taxon>Bacteria</taxon>
        <taxon>Pseudomonadati</taxon>
        <taxon>Aquificota</taxon>
        <taxon>Aquificia</taxon>
        <taxon>Aquificales</taxon>
        <taxon>Hydrogenothermaceae</taxon>
        <taxon>Venenivibrio</taxon>
    </lineage>
</organism>
<dbReference type="PANTHER" id="PTHR43377">
    <property type="entry name" value="BILIVERDIN REDUCTASE A"/>
    <property type="match status" value="1"/>
</dbReference>
<dbReference type="RefSeq" id="WP_265134249.1">
    <property type="nucleotide sequence ID" value="NZ_FXTX01000017.1"/>
</dbReference>
<proteinExistence type="predicted"/>
<accession>A0AA45WNG1</accession>
<sequence>MKVAIVGIGNMGSKYINKFVELGYETVLIDIEDSKLAKYPENFKKYKDLNQALDKENIQALFVATSPTSHIPIAKKAIERGINVLIEKPPALSSKELEEAINLAIKKNVYLHVSEIELQSSIVRNLKLNKKPSGIKGFRLNLGKGYINPFYDLAWHDLYIFQYIIGDFKIKSVKDKGNIFEVYAISDNTEFDLEVAWLNPFVRREWLLDENIKLNFVEDSIYHNGNIIESDKKDKLKLMIQNFINNPSFESSFRALKILKEIENIKI</sequence>
<dbReference type="EMBL" id="FXTX01000017">
    <property type="protein sequence ID" value="SMP18195.1"/>
    <property type="molecule type" value="Genomic_DNA"/>
</dbReference>
<name>A0AA45WNG1_9AQUI</name>
<keyword evidence="3" id="KW-1185">Reference proteome</keyword>
<evidence type="ECO:0000313" key="3">
    <source>
        <dbReference type="Proteomes" id="UP001157947"/>
    </source>
</evidence>
<dbReference type="Pfam" id="PF01408">
    <property type="entry name" value="GFO_IDH_MocA"/>
    <property type="match status" value="1"/>
</dbReference>
<comment type="caution">
    <text evidence="2">The sequence shown here is derived from an EMBL/GenBank/DDBJ whole genome shotgun (WGS) entry which is preliminary data.</text>
</comment>
<dbReference type="InterPro" id="IPR000683">
    <property type="entry name" value="Gfo/Idh/MocA-like_OxRdtase_N"/>
</dbReference>
<dbReference type="Gene3D" id="3.30.360.10">
    <property type="entry name" value="Dihydrodipicolinate Reductase, domain 2"/>
    <property type="match status" value="1"/>
</dbReference>
<dbReference type="SUPFAM" id="SSF51735">
    <property type="entry name" value="NAD(P)-binding Rossmann-fold domains"/>
    <property type="match status" value="1"/>
</dbReference>
<dbReference type="GO" id="GO:0000166">
    <property type="term" value="F:nucleotide binding"/>
    <property type="evidence" value="ECO:0007669"/>
    <property type="project" value="InterPro"/>
</dbReference>
<dbReference type="InterPro" id="IPR036291">
    <property type="entry name" value="NAD(P)-bd_dom_sf"/>
</dbReference>
<dbReference type="PANTHER" id="PTHR43377:SF6">
    <property type="entry name" value="GFO_IDH_MOCA-LIKE OXIDOREDUCTASE N-TERMINAL DOMAIN-CONTAINING PROTEIN"/>
    <property type="match status" value="1"/>
</dbReference>
<gene>
    <name evidence="2" type="ORF">SAMN06264868_1177</name>
</gene>
<dbReference type="Gene3D" id="3.40.50.720">
    <property type="entry name" value="NAD(P)-binding Rossmann-like Domain"/>
    <property type="match status" value="1"/>
</dbReference>
<feature type="domain" description="Gfo/Idh/MocA-like oxidoreductase N-terminal" evidence="1">
    <location>
        <begin position="1"/>
        <end position="113"/>
    </location>
</feature>
<dbReference type="InterPro" id="IPR051450">
    <property type="entry name" value="Gfo/Idh/MocA_Oxidoreductases"/>
</dbReference>
<reference evidence="2" key="1">
    <citation type="submission" date="2017-05" db="EMBL/GenBank/DDBJ databases">
        <authorList>
            <person name="Varghese N."/>
            <person name="Submissions S."/>
        </authorList>
    </citation>
    <scope>NUCLEOTIDE SEQUENCE</scope>
    <source>
        <strain evidence="2">DSM 18763</strain>
    </source>
</reference>